<dbReference type="GO" id="GO:0002161">
    <property type="term" value="F:aminoacyl-tRNA deacylase activity"/>
    <property type="evidence" value="ECO:0007669"/>
    <property type="project" value="InterPro"/>
</dbReference>
<dbReference type="Gene3D" id="3.40.50.800">
    <property type="entry name" value="Anticodon-binding domain"/>
    <property type="match status" value="1"/>
</dbReference>
<dbReference type="RefSeq" id="WP_148867113.1">
    <property type="nucleotide sequence ID" value="NZ_VNHO01000012.1"/>
</dbReference>
<dbReference type="GO" id="GO:0006433">
    <property type="term" value="P:prolyl-tRNA aminoacylation"/>
    <property type="evidence" value="ECO:0007669"/>
    <property type="project" value="TreeGrafter"/>
</dbReference>
<dbReference type="AlphaFoldDB" id="A0A5S5ATE8"/>
<dbReference type="InterPro" id="IPR036621">
    <property type="entry name" value="Anticodon-bd_dom_sf"/>
</dbReference>
<keyword evidence="1" id="KW-0963">Cytoplasm</keyword>
<reference evidence="6 7" key="1">
    <citation type="submission" date="2019-07" db="EMBL/GenBank/DDBJ databases">
        <title>Genomic Encyclopedia of Type Strains, Phase I: the one thousand microbial genomes (KMG-I) project.</title>
        <authorList>
            <person name="Kyrpides N."/>
        </authorList>
    </citation>
    <scope>NUCLEOTIDE SEQUENCE [LARGE SCALE GENOMIC DNA]</scope>
    <source>
        <strain evidence="6 7">DSM 16647</strain>
    </source>
</reference>
<dbReference type="Gene3D" id="3.90.960.10">
    <property type="entry name" value="YbaK/aminoacyl-tRNA synthetase-associated domain"/>
    <property type="match status" value="1"/>
</dbReference>
<feature type="domain" description="Anticodon-binding" evidence="4">
    <location>
        <begin position="388"/>
        <end position="477"/>
    </location>
</feature>
<dbReference type="EMBL" id="VNHO01000012">
    <property type="protein sequence ID" value="TYP54286.1"/>
    <property type="molecule type" value="Genomic_DNA"/>
</dbReference>
<dbReference type="PANTHER" id="PTHR42753">
    <property type="entry name" value="MITOCHONDRIAL RIBOSOME PROTEIN L39/PROLYL-TRNA LIGASE FAMILY MEMBER"/>
    <property type="match status" value="1"/>
</dbReference>
<evidence type="ECO:0000259" key="5">
    <source>
        <dbReference type="Pfam" id="PF04073"/>
    </source>
</evidence>
<evidence type="ECO:0000256" key="1">
    <source>
        <dbReference type="ARBA" id="ARBA00022490"/>
    </source>
</evidence>
<accession>A0A5S5ATE8</accession>
<dbReference type="GO" id="GO:0005524">
    <property type="term" value="F:ATP binding"/>
    <property type="evidence" value="ECO:0007669"/>
    <property type="project" value="UniProtKB-KW"/>
</dbReference>
<evidence type="ECO:0000256" key="2">
    <source>
        <dbReference type="ARBA" id="ARBA00022840"/>
    </source>
</evidence>
<dbReference type="InterPro" id="IPR007214">
    <property type="entry name" value="YbaK/aa-tRNA-synth-assoc-dom"/>
</dbReference>
<dbReference type="GO" id="GO:0004827">
    <property type="term" value="F:proline-tRNA ligase activity"/>
    <property type="evidence" value="ECO:0007669"/>
    <property type="project" value="TreeGrafter"/>
</dbReference>
<keyword evidence="3 6" id="KW-0436">Ligase</keyword>
<keyword evidence="3 6" id="KW-0030">Aminoacyl-tRNA synthetase</keyword>
<evidence type="ECO:0000313" key="7">
    <source>
        <dbReference type="Proteomes" id="UP000322294"/>
    </source>
</evidence>
<dbReference type="CDD" id="cd04334">
    <property type="entry name" value="ProRS-INS"/>
    <property type="match status" value="1"/>
</dbReference>
<dbReference type="SUPFAM" id="SSF55826">
    <property type="entry name" value="YbaK/ProRS associated domain"/>
    <property type="match status" value="1"/>
</dbReference>
<keyword evidence="2" id="KW-0547">Nucleotide-binding</keyword>
<dbReference type="Pfam" id="PF04073">
    <property type="entry name" value="tRNA_edit"/>
    <property type="match status" value="1"/>
</dbReference>
<evidence type="ECO:0000259" key="4">
    <source>
        <dbReference type="Pfam" id="PF03129"/>
    </source>
</evidence>
<dbReference type="Pfam" id="PF03129">
    <property type="entry name" value="HGTP_anticodon"/>
    <property type="match status" value="1"/>
</dbReference>
<comment type="caution">
    <text evidence="6">The sequence shown here is derived from an EMBL/GenBank/DDBJ whole genome shotgun (WGS) entry which is preliminary data.</text>
</comment>
<dbReference type="GO" id="GO:0005829">
    <property type="term" value="C:cytosol"/>
    <property type="evidence" value="ECO:0007669"/>
    <property type="project" value="TreeGrafter"/>
</dbReference>
<proteinExistence type="predicted"/>
<dbReference type="GO" id="GO:0016740">
    <property type="term" value="F:transferase activity"/>
    <property type="evidence" value="ECO:0007669"/>
    <property type="project" value="UniProtKB-ARBA"/>
</dbReference>
<dbReference type="OrthoDB" id="9809052at2"/>
<gene>
    <name evidence="6" type="ORF">LZ11_01353</name>
</gene>
<dbReference type="SUPFAM" id="SSF55681">
    <property type="entry name" value="Class II aaRS and biotin synthetases"/>
    <property type="match status" value="1"/>
</dbReference>
<keyword evidence="7" id="KW-1185">Reference proteome</keyword>
<dbReference type="PANTHER" id="PTHR42753:SF2">
    <property type="entry name" value="PROLINE--TRNA LIGASE"/>
    <property type="match status" value="1"/>
</dbReference>
<name>A0A5S5ATE8_9FIRM</name>
<protein>
    <submittedName>
        <fullName evidence="6">Prolyl-tRNA synthetase</fullName>
    </submittedName>
</protein>
<dbReference type="CDD" id="cd00861">
    <property type="entry name" value="ProRS_anticodon_short"/>
    <property type="match status" value="1"/>
</dbReference>
<organism evidence="6 7">
    <name type="scientific">Thermosediminibacter litoriperuensis</name>
    <dbReference type="NCBI Taxonomy" id="291989"/>
    <lineage>
        <taxon>Bacteria</taxon>
        <taxon>Bacillati</taxon>
        <taxon>Bacillota</taxon>
        <taxon>Clostridia</taxon>
        <taxon>Thermosediminibacterales</taxon>
        <taxon>Thermosediminibacteraceae</taxon>
        <taxon>Thermosediminibacter</taxon>
    </lineage>
</organism>
<keyword evidence="2" id="KW-0067">ATP-binding</keyword>
<evidence type="ECO:0000256" key="3">
    <source>
        <dbReference type="ARBA" id="ARBA00023146"/>
    </source>
</evidence>
<feature type="domain" description="YbaK/aminoacyl-tRNA synthetase-associated" evidence="5">
    <location>
        <begin position="187"/>
        <end position="307"/>
    </location>
</feature>
<dbReference type="InterPro" id="IPR004154">
    <property type="entry name" value="Anticodon-bd"/>
</dbReference>
<dbReference type="InterPro" id="IPR036754">
    <property type="entry name" value="YbaK/aa-tRNA-synt-asso_dom_sf"/>
</dbReference>
<dbReference type="InterPro" id="IPR050062">
    <property type="entry name" value="Pro-tRNA_synthetase"/>
</dbReference>
<dbReference type="GO" id="GO:0140096">
    <property type="term" value="F:catalytic activity, acting on a protein"/>
    <property type="evidence" value="ECO:0007669"/>
    <property type="project" value="UniProtKB-ARBA"/>
</dbReference>
<dbReference type="SUPFAM" id="SSF52954">
    <property type="entry name" value="Class II aaRS ABD-related"/>
    <property type="match status" value="1"/>
</dbReference>
<dbReference type="InterPro" id="IPR044140">
    <property type="entry name" value="ProRS_anticodon_short"/>
</dbReference>
<dbReference type="Proteomes" id="UP000322294">
    <property type="component" value="Unassembled WGS sequence"/>
</dbReference>
<dbReference type="InterPro" id="IPR045864">
    <property type="entry name" value="aa-tRNA-synth_II/BPL/LPL"/>
</dbReference>
<evidence type="ECO:0000313" key="6">
    <source>
        <dbReference type="EMBL" id="TYP54286.1"/>
    </source>
</evidence>
<sequence>MRMTEIFPTTLFNLPAGITGRAASYLYQSGILRTGETLTFFTLGVEVLRNIVESIEGYLKSSGFREVVQKRPSCMDLQKEVTSPKQLPLFFYSFSSGGLQLDMYQIGESPDTINHTINHILEKYCLDVVDVGRAENKISKVVMSQGAPLEFFNCPACRYSTTGDFPLNYPHKAARPGEEKSVEKVYTPDKRTIKDLCDFLGVKPEDTIKTMIYRALIDGGEVFFAALVPGSRSVNEKKLKVALGAHELDLANVETVERLTGAPHGFAGPCGLVGVKIIADTEIAGMNNVVTGANEKDYHLINVNPGRDFRIDILADIKETAEGDPCPACGKPLNAGSGIEVAEWKQVVCEGKKIEAAAFFLENLILAIAEKHCDDNGLIWPEFIAPYKVVVIPVNTKDARQLDRSIKVYEELNKIIPAIIDDRPQSPGVKFKDAELLGFPIRITIGPRSLEKGVAEIKLRRTGEMVEVEFDRITEKVCEMLNFQPGSRC</sequence>